<evidence type="ECO:0000256" key="1">
    <source>
        <dbReference type="SAM" id="Coils"/>
    </source>
</evidence>
<dbReference type="VEuPathDB" id="TriTrypDB:TEOVI_000610700"/>
<dbReference type="GeneID" id="92380046"/>
<dbReference type="AlphaFoldDB" id="A0A1G4I7K6"/>
<feature type="coiled-coil region" evidence="1">
    <location>
        <begin position="306"/>
        <end position="347"/>
    </location>
</feature>
<keyword evidence="4" id="KW-1185">Reference proteome</keyword>
<dbReference type="RefSeq" id="XP_067079039.1">
    <property type="nucleotide sequence ID" value="XM_067222938.1"/>
</dbReference>
<organism evidence="3 4">
    <name type="scientific">Trypanosoma equiperdum</name>
    <dbReference type="NCBI Taxonomy" id="5694"/>
    <lineage>
        <taxon>Eukaryota</taxon>
        <taxon>Discoba</taxon>
        <taxon>Euglenozoa</taxon>
        <taxon>Kinetoplastea</taxon>
        <taxon>Metakinetoplastina</taxon>
        <taxon>Trypanosomatida</taxon>
        <taxon>Trypanosomatidae</taxon>
        <taxon>Trypanosoma</taxon>
    </lineage>
</organism>
<keyword evidence="1" id="KW-0175">Coiled coil</keyword>
<feature type="region of interest" description="Disordered" evidence="2">
    <location>
        <begin position="1"/>
        <end position="21"/>
    </location>
</feature>
<feature type="region of interest" description="Disordered" evidence="2">
    <location>
        <begin position="65"/>
        <end position="104"/>
    </location>
</feature>
<evidence type="ECO:0000313" key="4">
    <source>
        <dbReference type="Proteomes" id="UP000195570"/>
    </source>
</evidence>
<gene>
    <name evidence="3" type="ORF">TEOVI_000610700</name>
</gene>
<sequence>MTMWFPAETVPSSARKEGVTPRDNGGLLSIGCDCACHSPPRDFSHILESSHVTFANSSRGVSYKGIDPPVRMRSSIGSGARTQDLQVSSTSRRKRAKTSNNRGALHGVEESYLQEIDHLQQLAKQFDEERSEAVDRAEEMRAAYERSRQQSILKEREIQSLGDQMHRLQDKLHRAEYQLTSVQSICRRDAEFHREQQLLLFEENERNTREALVFAEASWRTVIQERCSNTMSALAHKQYSSVERHSEELGVARHGCRSEKTWNQAYTDRPVSCPAQRCTSTSRQYSGQQEEDCWATPATGMKSTLLAELHQSKKRADETIEQLKRELEEKEEVIASLRNQLNLQEEGLQKVPRAGGSDESLMMEMQAEIDDLLLNELLLTHSCERYALETEAMEELTYALRWLLQQHAFALQEAPFITPQRTPAGSKQPVLPRTPGTSPHLVEVHSAASPGCNDVTTSVAEMRAIVGDTVLEVIKKELQGCLLPIRLSVESMRASSEELIGDLRKAVRDAGYNAPQLTPSITMGEIKSEHAALLRNIQRSLDDMNTTVAPPLCTELKQLRETVVKVGRLTAHNNKVMDDKLSDILHCQSAVSRQMILSALPCDEKLDFCRTPVAECSTTVPPAKVSLSREGANAISSVGGGLNYNAENVLSDGGNESGVSIKKTQSHESSGAYVDSTGPAFHDWDVESSDSKFMVPSMDVSIIRKTPYDIEDA</sequence>
<feature type="coiled-coil region" evidence="1">
    <location>
        <begin position="109"/>
        <end position="178"/>
    </location>
</feature>
<accession>A0A1G4I7K6</accession>
<comment type="caution">
    <text evidence="3">The sequence shown here is derived from an EMBL/GenBank/DDBJ whole genome shotgun (WGS) entry which is preliminary data.</text>
</comment>
<proteinExistence type="predicted"/>
<dbReference type="Proteomes" id="UP000195570">
    <property type="component" value="Unassembled WGS sequence"/>
</dbReference>
<feature type="compositionally biased region" description="Polar residues" evidence="2">
    <location>
        <begin position="75"/>
        <end position="87"/>
    </location>
</feature>
<protein>
    <submittedName>
        <fullName evidence="3">Uncharacterized protein</fullName>
    </submittedName>
</protein>
<evidence type="ECO:0000256" key="2">
    <source>
        <dbReference type="SAM" id="MobiDB-lite"/>
    </source>
</evidence>
<evidence type="ECO:0000313" key="3">
    <source>
        <dbReference type="EMBL" id="SCU67759.1"/>
    </source>
</evidence>
<name>A0A1G4I7K6_TRYEQ</name>
<feature type="region of interest" description="Disordered" evidence="2">
    <location>
        <begin position="654"/>
        <end position="674"/>
    </location>
</feature>
<dbReference type="EMBL" id="CZPT02000801">
    <property type="protein sequence ID" value="SCU67759.1"/>
    <property type="molecule type" value="Genomic_DNA"/>
</dbReference>
<reference evidence="3" key="1">
    <citation type="submission" date="2016-09" db="EMBL/GenBank/DDBJ databases">
        <authorList>
            <person name="Hebert L."/>
            <person name="Moumen B."/>
        </authorList>
    </citation>
    <scope>NUCLEOTIDE SEQUENCE [LARGE SCALE GENOMIC DNA]</scope>
    <source>
        <strain evidence="3">OVI</strain>
    </source>
</reference>